<dbReference type="Proteomes" id="UP000195141">
    <property type="component" value="Chromosome"/>
</dbReference>
<dbReference type="InterPro" id="IPR047909">
    <property type="entry name" value="SPJ_0845-like_N"/>
</dbReference>
<proteinExistence type="predicted"/>
<dbReference type="RefSeq" id="WP_086348230.1">
    <property type="nucleotide sequence ID" value="NZ_CP147247.1"/>
</dbReference>
<sequence>MGLKFESSDDLDKLFESFAIDPKAKEKPKKEEENTDELKNKNKEEK</sequence>
<keyword evidence="4" id="KW-1185">Reference proteome</keyword>
<dbReference type="NCBIfam" id="NF040897">
    <property type="entry name" value="SPJ_0845_Nterm"/>
    <property type="match status" value="1"/>
</dbReference>
<protein>
    <submittedName>
        <fullName evidence="2">Uncharacterized protein</fullName>
    </submittedName>
</protein>
<gene>
    <name evidence="3" type="ORF">A5888_001152</name>
    <name evidence="2" type="ORF">A5888_001165</name>
</gene>
<dbReference type="EMBL" id="CP147247">
    <property type="protein sequence ID" value="WYJ89430.1"/>
    <property type="molecule type" value="Genomic_DNA"/>
</dbReference>
<evidence type="ECO:0000313" key="2">
    <source>
        <dbReference type="EMBL" id="OTP19348.1"/>
    </source>
</evidence>
<evidence type="ECO:0000313" key="3">
    <source>
        <dbReference type="EMBL" id="WYJ89430.1"/>
    </source>
</evidence>
<reference evidence="2" key="1">
    <citation type="submission" date="2017-05" db="EMBL/GenBank/DDBJ databases">
        <title>The Genome Sequence of Enterococcus sp. 9E7_DIV0242.</title>
        <authorList>
            <consortium name="The Broad Institute Genomics Platform"/>
            <consortium name="The Broad Institute Genomic Center for Infectious Diseases"/>
            <person name="Earl A."/>
            <person name="Manson A."/>
            <person name="Schwartman J."/>
            <person name="Gilmore M."/>
            <person name="Abouelleil A."/>
            <person name="Cao P."/>
            <person name="Chapman S."/>
            <person name="Cusick C."/>
            <person name="Shea T."/>
            <person name="Young S."/>
            <person name="Neafsey D."/>
            <person name="Nusbaum C."/>
            <person name="Birren B."/>
        </authorList>
    </citation>
    <scope>NUCLEOTIDE SEQUENCE [LARGE SCALE GENOMIC DNA]</scope>
    <source>
        <strain evidence="2">9E7_DIV0242</strain>
    </source>
</reference>
<reference evidence="3" key="3">
    <citation type="submission" date="2024-03" db="EMBL/GenBank/DDBJ databases">
        <title>The Genome Sequence of Enterococcus sp. DIV0242b.</title>
        <authorList>
            <consortium name="The Broad Institute Genomics Platform"/>
            <consortium name="The Broad Institute Microbial Omics Core"/>
            <consortium name="The Broad Institute Genomic Center for Infectious Diseases"/>
            <person name="Earl A."/>
            <person name="Manson A."/>
            <person name="Gilmore M."/>
            <person name="Schwartman J."/>
            <person name="Shea T."/>
            <person name="Abouelleil A."/>
            <person name="Cao P."/>
            <person name="Chapman S."/>
            <person name="Cusick C."/>
            <person name="Young S."/>
            <person name="Neafsey D."/>
            <person name="Nusbaum C."/>
            <person name="Birren B."/>
        </authorList>
    </citation>
    <scope>NUCLEOTIDE SEQUENCE</scope>
    <source>
        <strain evidence="3">9E7_DIV0242</strain>
    </source>
</reference>
<feature type="compositionally biased region" description="Basic and acidic residues" evidence="1">
    <location>
        <begin position="22"/>
        <end position="46"/>
    </location>
</feature>
<evidence type="ECO:0000256" key="1">
    <source>
        <dbReference type="SAM" id="MobiDB-lite"/>
    </source>
</evidence>
<reference evidence="3" key="2">
    <citation type="submission" date="2017-05" db="EMBL/GenBank/DDBJ databases">
        <authorList>
            <consortium name="The Broad Institute Genomics Platform"/>
            <consortium name="The Broad Institute Genomic Center for Infectious Diseases"/>
            <person name="Earl A."/>
            <person name="Manson A."/>
            <person name="Schwartman J."/>
            <person name="Gilmore M."/>
            <person name="Abouelleil A."/>
            <person name="Cao P."/>
            <person name="Chapman S."/>
            <person name="Cusick C."/>
            <person name="Shea T."/>
            <person name="Young S."/>
            <person name="Neafsey D."/>
            <person name="Nusbaum C."/>
            <person name="Birren B."/>
        </authorList>
    </citation>
    <scope>NUCLEOTIDE SEQUENCE</scope>
    <source>
        <strain evidence="3">9E7_DIV0242</strain>
    </source>
</reference>
<name>A0A242KEZ2_9ENTE</name>
<accession>A0A242KEZ2</accession>
<dbReference type="EMBL" id="NGMM01000001">
    <property type="protein sequence ID" value="OTP19348.1"/>
    <property type="molecule type" value="Genomic_DNA"/>
</dbReference>
<organism evidence="2">
    <name type="scientific">Candidatus Enterococcus clewellii</name>
    <dbReference type="NCBI Taxonomy" id="1834193"/>
    <lineage>
        <taxon>Bacteria</taxon>
        <taxon>Bacillati</taxon>
        <taxon>Bacillota</taxon>
        <taxon>Bacilli</taxon>
        <taxon>Lactobacillales</taxon>
        <taxon>Enterococcaceae</taxon>
        <taxon>Enterococcus</taxon>
    </lineage>
</organism>
<evidence type="ECO:0000313" key="4">
    <source>
        <dbReference type="Proteomes" id="UP000195141"/>
    </source>
</evidence>
<feature type="region of interest" description="Disordered" evidence="1">
    <location>
        <begin position="20"/>
        <end position="46"/>
    </location>
</feature>
<dbReference type="AlphaFoldDB" id="A0A242KEZ2"/>